<dbReference type="InterPro" id="IPR027417">
    <property type="entry name" value="P-loop_NTPase"/>
</dbReference>
<dbReference type="GO" id="GO:0000722">
    <property type="term" value="P:telomere maintenance via recombination"/>
    <property type="evidence" value="ECO:0007669"/>
    <property type="project" value="TreeGrafter"/>
</dbReference>
<dbReference type="EMBL" id="HBFR01009891">
    <property type="protein sequence ID" value="CAD8879969.1"/>
    <property type="molecule type" value="Transcribed_RNA"/>
</dbReference>
<protein>
    <recommendedName>
        <fullName evidence="3">RecA family profile 1 domain-containing protein</fullName>
    </recommendedName>
</protein>
<reference evidence="2" key="1">
    <citation type="submission" date="2021-01" db="EMBL/GenBank/DDBJ databases">
        <authorList>
            <person name="Corre E."/>
            <person name="Pelletier E."/>
            <person name="Niang G."/>
            <person name="Scheremetjew M."/>
            <person name="Finn R."/>
            <person name="Kale V."/>
            <person name="Holt S."/>
            <person name="Cochrane G."/>
            <person name="Meng A."/>
            <person name="Brown T."/>
            <person name="Cohen L."/>
        </authorList>
    </citation>
    <scope>NUCLEOTIDE SEQUENCE</scope>
    <source>
        <strain evidence="2">308</strain>
    </source>
</reference>
<proteinExistence type="predicted"/>
<dbReference type="GO" id="GO:0045003">
    <property type="term" value="P:double-strand break repair via synthesis-dependent strand annealing"/>
    <property type="evidence" value="ECO:0007669"/>
    <property type="project" value="TreeGrafter"/>
</dbReference>
<feature type="region of interest" description="Disordered" evidence="1">
    <location>
        <begin position="178"/>
        <end position="214"/>
    </location>
</feature>
<feature type="compositionally biased region" description="Basic and acidic residues" evidence="1">
    <location>
        <begin position="355"/>
        <end position="364"/>
    </location>
</feature>
<name>A0A7S1BAM7_9STRA</name>
<evidence type="ECO:0000256" key="1">
    <source>
        <dbReference type="SAM" id="MobiDB-lite"/>
    </source>
</evidence>
<dbReference type="GO" id="GO:0005657">
    <property type="term" value="C:replication fork"/>
    <property type="evidence" value="ECO:0007669"/>
    <property type="project" value="TreeGrafter"/>
</dbReference>
<feature type="region of interest" description="Disordered" evidence="1">
    <location>
        <begin position="353"/>
        <end position="373"/>
    </location>
</feature>
<dbReference type="GO" id="GO:0090656">
    <property type="term" value="P:t-circle formation"/>
    <property type="evidence" value="ECO:0007669"/>
    <property type="project" value="TreeGrafter"/>
</dbReference>
<sequence>MSESRLVTAWDLLSFPKDKKPRVTVDKFSLRKEEYEKDRFVWWSDPAIDSFLSSSICLCTLDHNGSVSENANTNLSDSEEIDICSRCHTRRKKESILRPGTITELSGVAGSGKSQMSMQICVGAVIDGECNEAEGSREGTPEDLHLGSVPEQTFPIHHEHQNSQENGKKVKNPYTKHTERNVAPSSSGQNPKVRDDIPLVDLPNSSGKSSSSSNFLKKQECALRNGLLCKGDQAQHLRNKNMKFKDALYVRMGTDAIHSTSTGGNCAARMGQLAAVLLHLFSCIKPARCRVDIVKDVLSHVHTLDIRNVDDFMDLINNRLPSMMSSSDYDVSVIVFDSIAGIFRDDFDYAVSSESQRESSDPTGKKRSHQDRHEAARLAEASARSGKLFAATAQIKKLSQRHGAPVVMINQVTADFKGAGAGVDGVIPALGLSWSNCINSRIMLSRRDVTNENHATFHRSIYHEHGQRHCSLTNNNTTTPNNNIQLRPQKMPYDSIRTQAPSHLPTTEFHRELHVIFSPNVAPKTLAIAINASGVRGIIK</sequence>
<accession>A0A7S1BAM7</accession>
<organism evidence="2">
    <name type="scientific">Corethron hystrix</name>
    <dbReference type="NCBI Taxonomy" id="216773"/>
    <lineage>
        <taxon>Eukaryota</taxon>
        <taxon>Sar</taxon>
        <taxon>Stramenopiles</taxon>
        <taxon>Ochrophyta</taxon>
        <taxon>Bacillariophyta</taxon>
        <taxon>Coscinodiscophyceae</taxon>
        <taxon>Corethrophycidae</taxon>
        <taxon>Corethrales</taxon>
        <taxon>Corethraceae</taxon>
        <taxon>Corethron</taxon>
    </lineage>
</organism>
<dbReference type="PANTHER" id="PTHR46487">
    <property type="entry name" value="DNA REPAIR PROTEIN XRCC3"/>
    <property type="match status" value="1"/>
</dbReference>
<dbReference type="PANTHER" id="PTHR46487:SF1">
    <property type="entry name" value="DNA REPAIR PROTEIN XRCC3"/>
    <property type="match status" value="1"/>
</dbReference>
<evidence type="ECO:0008006" key="3">
    <source>
        <dbReference type="Google" id="ProtNLM"/>
    </source>
</evidence>
<dbReference type="GO" id="GO:0071140">
    <property type="term" value="P:resolution of mitotic recombination intermediates"/>
    <property type="evidence" value="ECO:0007669"/>
    <property type="project" value="TreeGrafter"/>
</dbReference>
<gene>
    <name evidence="2" type="ORF">CHYS00102_LOCUS7154</name>
</gene>
<dbReference type="GO" id="GO:0000400">
    <property type="term" value="F:four-way junction DNA binding"/>
    <property type="evidence" value="ECO:0007669"/>
    <property type="project" value="TreeGrafter"/>
</dbReference>
<dbReference type="AlphaFoldDB" id="A0A7S1BAM7"/>
<dbReference type="GO" id="GO:0033065">
    <property type="term" value="C:Rad51C-XRCC3 complex"/>
    <property type="evidence" value="ECO:0007669"/>
    <property type="project" value="TreeGrafter"/>
</dbReference>
<dbReference type="Gene3D" id="3.40.50.300">
    <property type="entry name" value="P-loop containing nucleotide triphosphate hydrolases"/>
    <property type="match status" value="2"/>
</dbReference>
<evidence type="ECO:0000313" key="2">
    <source>
        <dbReference type="EMBL" id="CAD8879969.1"/>
    </source>
</evidence>
<dbReference type="SUPFAM" id="SSF52540">
    <property type="entry name" value="P-loop containing nucleoside triphosphate hydrolases"/>
    <property type="match status" value="1"/>
</dbReference>